<evidence type="ECO:0000313" key="3">
    <source>
        <dbReference type="Proteomes" id="UP001642484"/>
    </source>
</evidence>
<comment type="caution">
    <text evidence="2">The sequence shown here is derived from an EMBL/GenBank/DDBJ whole genome shotgun (WGS) entry which is preliminary data.</text>
</comment>
<keyword evidence="3" id="KW-1185">Reference proteome</keyword>
<dbReference type="SUPFAM" id="SSF48239">
    <property type="entry name" value="Terpenoid cyclases/Protein prenyltransferases"/>
    <property type="match status" value="1"/>
</dbReference>
<dbReference type="Proteomes" id="UP001642484">
    <property type="component" value="Unassembled WGS sequence"/>
</dbReference>
<proteinExistence type="predicted"/>
<protein>
    <submittedName>
        <fullName evidence="2">Uncharacterized protein</fullName>
    </submittedName>
</protein>
<evidence type="ECO:0000256" key="1">
    <source>
        <dbReference type="SAM" id="MobiDB-lite"/>
    </source>
</evidence>
<accession>A0ABP0IXD6</accession>
<feature type="region of interest" description="Disordered" evidence="1">
    <location>
        <begin position="446"/>
        <end position="514"/>
    </location>
</feature>
<feature type="compositionally biased region" description="Acidic residues" evidence="1">
    <location>
        <begin position="477"/>
        <end position="489"/>
    </location>
</feature>
<dbReference type="InterPro" id="IPR008930">
    <property type="entry name" value="Terpenoid_cyclase/PrenylTrfase"/>
</dbReference>
<feature type="compositionally biased region" description="Acidic residues" evidence="1">
    <location>
        <begin position="446"/>
        <end position="465"/>
    </location>
</feature>
<gene>
    <name evidence="2" type="ORF">CCMP2556_LOCUS8560</name>
</gene>
<reference evidence="2 3" key="1">
    <citation type="submission" date="2024-02" db="EMBL/GenBank/DDBJ databases">
        <authorList>
            <person name="Chen Y."/>
            <person name="Shah S."/>
            <person name="Dougan E. K."/>
            <person name="Thang M."/>
            <person name="Chan C."/>
        </authorList>
    </citation>
    <scope>NUCLEOTIDE SEQUENCE [LARGE SCALE GENOMIC DNA]</scope>
</reference>
<sequence length="514" mass="59551">MRGSASSRPSLERLRSTPKLPMLLNSRNQAEARLSTAKDHKCKDYFGRWHSVKDLRDRRNAAILKGMRWMHKFLTADRHLALIEIGDDAACIFFEIWSSSILRGAARGIAQDLLEKYETHILEGPRCNCHFCHGQICKRLRGRELFIELMYLIRCKDEMGLDASAMLKRADELWQREGLHDTDKLFGMEIKGFHKIPDSDWVVNIMNIMIMEFNQLLFPRRWPIKWGLKETFEFIRGHRFFGPPYDREFRFHDSFYFVTHIAFAITAYSAIKMNPKDVPWLYNYNRRGCLYWVKMARYRESTVPDLLLDIDGLSEAMDVLRGCGMTDGGDRLLCSATLALLKLQQPDGSWPHWELDILHRGPHGEPLAASGKPNFYERVHPTWVAVQSLRDRNFDYDRKGNVRWGHYMAKLLKQSNLRKLESKVSYRKWPSLRKKKYKPVEAEPLELEEVSPLEPEEPEEPEDAETQWKALLMIGTADDEVETESEAAEPDGLSTDVAADSANVAESPFGLGRI</sequence>
<dbReference type="EMBL" id="CAXAMN010003892">
    <property type="protein sequence ID" value="CAK9006764.1"/>
    <property type="molecule type" value="Genomic_DNA"/>
</dbReference>
<organism evidence="2 3">
    <name type="scientific">Durusdinium trenchii</name>
    <dbReference type="NCBI Taxonomy" id="1381693"/>
    <lineage>
        <taxon>Eukaryota</taxon>
        <taxon>Sar</taxon>
        <taxon>Alveolata</taxon>
        <taxon>Dinophyceae</taxon>
        <taxon>Suessiales</taxon>
        <taxon>Symbiodiniaceae</taxon>
        <taxon>Durusdinium</taxon>
    </lineage>
</organism>
<evidence type="ECO:0000313" key="2">
    <source>
        <dbReference type="EMBL" id="CAK9006764.1"/>
    </source>
</evidence>
<name>A0ABP0IXD6_9DINO</name>